<keyword evidence="2" id="KW-0489">Methyltransferase</keyword>
<evidence type="ECO:0000313" key="7">
    <source>
        <dbReference type="EMBL" id="SCL30723.1"/>
    </source>
</evidence>
<evidence type="ECO:0000256" key="4">
    <source>
        <dbReference type="ARBA" id="ARBA00022691"/>
    </source>
</evidence>
<dbReference type="GO" id="GO:0008610">
    <property type="term" value="P:lipid biosynthetic process"/>
    <property type="evidence" value="ECO:0007669"/>
    <property type="project" value="InterPro"/>
</dbReference>
<feature type="region of interest" description="Disordered" evidence="6">
    <location>
        <begin position="1"/>
        <end position="21"/>
    </location>
</feature>
<proteinExistence type="inferred from homology"/>
<dbReference type="Pfam" id="PF02353">
    <property type="entry name" value="CMAS"/>
    <property type="match status" value="1"/>
</dbReference>
<accession>A0A1C6SMU2</accession>
<name>A0A1C6SMU2_9ACTN</name>
<dbReference type="GO" id="GO:0008168">
    <property type="term" value="F:methyltransferase activity"/>
    <property type="evidence" value="ECO:0007669"/>
    <property type="project" value="UniProtKB-KW"/>
</dbReference>
<dbReference type="EMBL" id="FMHW01000002">
    <property type="protein sequence ID" value="SCL30723.1"/>
    <property type="molecule type" value="Genomic_DNA"/>
</dbReference>
<dbReference type="PIRSF" id="PIRSF003085">
    <property type="entry name" value="CMAS"/>
    <property type="match status" value="1"/>
</dbReference>
<dbReference type="AlphaFoldDB" id="A0A1C6SMU2"/>
<evidence type="ECO:0000256" key="3">
    <source>
        <dbReference type="ARBA" id="ARBA00022679"/>
    </source>
</evidence>
<dbReference type="InterPro" id="IPR050723">
    <property type="entry name" value="CFA/CMAS"/>
</dbReference>
<keyword evidence="4" id="KW-0949">S-adenosyl-L-methionine</keyword>
<evidence type="ECO:0000256" key="2">
    <source>
        <dbReference type="ARBA" id="ARBA00022603"/>
    </source>
</evidence>
<evidence type="ECO:0000256" key="6">
    <source>
        <dbReference type="SAM" id="MobiDB-lite"/>
    </source>
</evidence>
<evidence type="ECO:0000256" key="5">
    <source>
        <dbReference type="ARBA" id="ARBA00023098"/>
    </source>
</evidence>
<organism evidence="7 8">
    <name type="scientific">Micromonospora pallida</name>
    <dbReference type="NCBI Taxonomy" id="145854"/>
    <lineage>
        <taxon>Bacteria</taxon>
        <taxon>Bacillati</taxon>
        <taxon>Actinomycetota</taxon>
        <taxon>Actinomycetes</taxon>
        <taxon>Micromonosporales</taxon>
        <taxon>Micromonosporaceae</taxon>
        <taxon>Micromonospora</taxon>
    </lineage>
</organism>
<dbReference type="Gene3D" id="3.40.50.150">
    <property type="entry name" value="Vaccinia Virus protein VP39"/>
    <property type="match status" value="1"/>
</dbReference>
<dbReference type="RefSeq" id="WP_245730309.1">
    <property type="nucleotide sequence ID" value="NZ_FMHW01000002.1"/>
</dbReference>
<dbReference type="PANTHER" id="PTHR43667:SF1">
    <property type="entry name" value="CYCLOPROPANE-FATTY-ACYL-PHOSPHOLIPID SYNTHASE"/>
    <property type="match status" value="1"/>
</dbReference>
<keyword evidence="8" id="KW-1185">Reference proteome</keyword>
<protein>
    <submittedName>
        <fullName evidence="7">Cyclopropane-fatty-acyl-phospholipid synthase</fullName>
    </submittedName>
</protein>
<gene>
    <name evidence="7" type="ORF">GA0074692_2979</name>
</gene>
<evidence type="ECO:0000256" key="1">
    <source>
        <dbReference type="ARBA" id="ARBA00010815"/>
    </source>
</evidence>
<sequence length="307" mass="34097">MSVHASLADAPTTAAGADPGSGRYDGASMDAIQQHYDLSNDFYALWLGGSMAYSCAMWSDPEDDLDSAQLRKFDYLIEGARATGARRVLDVGCGWGGLMERLAGAHQVKQVVGLTLSDSQAEWVRARASDGIEVHVQNWLDHTPTEPYDAIISIGAFEHFAREGLSRSARVAAYREFFARARGWLPAGGRIAIQTNIKGNNARMDRQTVRDLLFIIERIFTESEIPDLAEVIQGSERIFDVVSVRNDPDHYARTCAEWLAGLQRNRERALELVGPEQVTDYERYLSATVGHFERRHLGLARLVLEAV</sequence>
<dbReference type="GO" id="GO:0032259">
    <property type="term" value="P:methylation"/>
    <property type="evidence" value="ECO:0007669"/>
    <property type="project" value="UniProtKB-KW"/>
</dbReference>
<dbReference type="SUPFAM" id="SSF53335">
    <property type="entry name" value="S-adenosyl-L-methionine-dependent methyltransferases"/>
    <property type="match status" value="1"/>
</dbReference>
<feature type="compositionally biased region" description="Low complexity" evidence="6">
    <location>
        <begin position="8"/>
        <end position="20"/>
    </location>
</feature>
<evidence type="ECO:0000313" key="8">
    <source>
        <dbReference type="Proteomes" id="UP000198959"/>
    </source>
</evidence>
<dbReference type="STRING" id="145854.GA0074692_2979"/>
<dbReference type="InterPro" id="IPR003333">
    <property type="entry name" value="CMAS"/>
</dbReference>
<dbReference type="Proteomes" id="UP000198959">
    <property type="component" value="Unassembled WGS sequence"/>
</dbReference>
<comment type="similarity">
    <text evidence="1">Belongs to the CFA/CMAS family.</text>
</comment>
<keyword evidence="3" id="KW-0808">Transferase</keyword>
<dbReference type="PANTHER" id="PTHR43667">
    <property type="entry name" value="CYCLOPROPANE-FATTY-ACYL-PHOSPHOLIPID SYNTHASE"/>
    <property type="match status" value="1"/>
</dbReference>
<keyword evidence="5" id="KW-0443">Lipid metabolism</keyword>
<dbReference type="CDD" id="cd02440">
    <property type="entry name" value="AdoMet_MTases"/>
    <property type="match status" value="1"/>
</dbReference>
<reference evidence="8" key="1">
    <citation type="submission" date="2016-06" db="EMBL/GenBank/DDBJ databases">
        <authorList>
            <person name="Varghese N."/>
            <person name="Submissions Spin"/>
        </authorList>
    </citation>
    <scope>NUCLEOTIDE SEQUENCE [LARGE SCALE GENOMIC DNA]</scope>
    <source>
        <strain evidence="8">DSM 43817</strain>
    </source>
</reference>
<dbReference type="InterPro" id="IPR029063">
    <property type="entry name" value="SAM-dependent_MTases_sf"/>
</dbReference>